<proteinExistence type="inferred from homology"/>
<protein>
    <submittedName>
        <fullName evidence="6">LysR family transcriptional regulator</fullName>
    </submittedName>
</protein>
<dbReference type="CDD" id="cd08417">
    <property type="entry name" value="PBP2_Nitroaromatics_like"/>
    <property type="match status" value="1"/>
</dbReference>
<keyword evidence="3" id="KW-0238">DNA-binding</keyword>
<sequence>MNLASVDLNLLVAFDAIMAERSVGEAAKRLGISQPGMSKRLANLRLLMRDELFLRTKEGLKPTEKALDLAEPVRSALAGLETALGGHRAFQPETSHRTFRISATDHIAVTLLPPLMQRLRKIAPRVTLVIRFENRLTVAEALEKGDLDIALTILPDAPAAIQRLDLFKENYICLASENHPEIRDDLTLGQFMKYPHILVTMAGDTRGFMDRLLADYGLKRQVAISLPYNLVVPELIAQTDMLATMPTRVARLIAWKCVRSFPVPIDVAGYRETMLWHGRNDSDPAHRWLRKLIEAVSRDVDIAVNADI</sequence>
<evidence type="ECO:0000313" key="6">
    <source>
        <dbReference type="EMBL" id="GFE67003.1"/>
    </source>
</evidence>
<dbReference type="RefSeq" id="WP_159810576.1">
    <property type="nucleotide sequence ID" value="NZ_BLJE01000007.1"/>
</dbReference>
<comment type="caution">
    <text evidence="6">The sequence shown here is derived from an EMBL/GenBank/DDBJ whole genome shotgun (WGS) entry which is preliminary data.</text>
</comment>
<dbReference type="InterPro" id="IPR050389">
    <property type="entry name" value="LysR-type_TF"/>
</dbReference>
<evidence type="ECO:0000259" key="5">
    <source>
        <dbReference type="PROSITE" id="PS50931"/>
    </source>
</evidence>
<dbReference type="Pfam" id="PF00126">
    <property type="entry name" value="HTH_1"/>
    <property type="match status" value="1"/>
</dbReference>
<dbReference type="GO" id="GO:0003700">
    <property type="term" value="F:DNA-binding transcription factor activity"/>
    <property type="evidence" value="ECO:0007669"/>
    <property type="project" value="InterPro"/>
</dbReference>
<dbReference type="InterPro" id="IPR005119">
    <property type="entry name" value="LysR_subst-bd"/>
</dbReference>
<dbReference type="OrthoDB" id="528082at2"/>
<evidence type="ECO:0000256" key="1">
    <source>
        <dbReference type="ARBA" id="ARBA00009437"/>
    </source>
</evidence>
<dbReference type="InterPro" id="IPR037402">
    <property type="entry name" value="YidZ_PBP2"/>
</dbReference>
<reference evidence="6 7" key="1">
    <citation type="submission" date="2019-12" db="EMBL/GenBank/DDBJ databases">
        <title>Litoreibacter badius sp. nov., a novel bacteriochlorophyll a-containing bacterium in the genus Litoreibacter.</title>
        <authorList>
            <person name="Kanamuro M."/>
            <person name="Takabe Y."/>
            <person name="Mori K."/>
            <person name="Takaichi S."/>
            <person name="Hanada S."/>
        </authorList>
    </citation>
    <scope>NUCLEOTIDE SEQUENCE [LARGE SCALE GENOMIC DNA]</scope>
    <source>
        <strain evidence="6 7">K6</strain>
    </source>
</reference>
<keyword evidence="7" id="KW-1185">Reference proteome</keyword>
<dbReference type="InterPro" id="IPR000847">
    <property type="entry name" value="LysR_HTH_N"/>
</dbReference>
<keyword evidence="2" id="KW-0805">Transcription regulation</keyword>
<name>A0A6N6JKZ8_9RHOB</name>
<evidence type="ECO:0000256" key="2">
    <source>
        <dbReference type="ARBA" id="ARBA00023015"/>
    </source>
</evidence>
<dbReference type="InterPro" id="IPR036390">
    <property type="entry name" value="WH_DNA-bd_sf"/>
</dbReference>
<keyword evidence="4" id="KW-0804">Transcription</keyword>
<dbReference type="PANTHER" id="PTHR30118:SF15">
    <property type="entry name" value="TRANSCRIPTIONAL REGULATORY PROTEIN"/>
    <property type="match status" value="1"/>
</dbReference>
<accession>A0A6N6JKZ8</accession>
<dbReference type="Gene3D" id="3.40.190.10">
    <property type="entry name" value="Periplasmic binding protein-like II"/>
    <property type="match status" value="2"/>
</dbReference>
<dbReference type="InterPro" id="IPR036388">
    <property type="entry name" value="WH-like_DNA-bd_sf"/>
</dbReference>
<dbReference type="GO" id="GO:0003677">
    <property type="term" value="F:DNA binding"/>
    <property type="evidence" value="ECO:0007669"/>
    <property type="project" value="UniProtKB-KW"/>
</dbReference>
<dbReference type="SUPFAM" id="SSF53850">
    <property type="entry name" value="Periplasmic binding protein-like II"/>
    <property type="match status" value="1"/>
</dbReference>
<evidence type="ECO:0000256" key="3">
    <source>
        <dbReference type="ARBA" id="ARBA00023125"/>
    </source>
</evidence>
<dbReference type="Pfam" id="PF03466">
    <property type="entry name" value="LysR_substrate"/>
    <property type="match status" value="1"/>
</dbReference>
<dbReference type="SUPFAM" id="SSF46785">
    <property type="entry name" value="Winged helix' DNA-binding domain"/>
    <property type="match status" value="1"/>
</dbReference>
<dbReference type="EMBL" id="BLJE01000007">
    <property type="protein sequence ID" value="GFE67003.1"/>
    <property type="molecule type" value="Genomic_DNA"/>
</dbReference>
<dbReference type="Proteomes" id="UP000436822">
    <property type="component" value="Unassembled WGS sequence"/>
</dbReference>
<dbReference type="Gene3D" id="1.10.10.10">
    <property type="entry name" value="Winged helix-like DNA-binding domain superfamily/Winged helix DNA-binding domain"/>
    <property type="match status" value="1"/>
</dbReference>
<evidence type="ECO:0000256" key="4">
    <source>
        <dbReference type="ARBA" id="ARBA00023163"/>
    </source>
</evidence>
<dbReference type="AlphaFoldDB" id="A0A6N6JKZ8"/>
<dbReference type="PANTHER" id="PTHR30118">
    <property type="entry name" value="HTH-TYPE TRANSCRIPTIONAL REGULATOR LEUO-RELATED"/>
    <property type="match status" value="1"/>
</dbReference>
<organism evidence="6 7">
    <name type="scientific">Litoreibacter roseus</name>
    <dbReference type="NCBI Taxonomy" id="2601869"/>
    <lineage>
        <taxon>Bacteria</taxon>
        <taxon>Pseudomonadati</taxon>
        <taxon>Pseudomonadota</taxon>
        <taxon>Alphaproteobacteria</taxon>
        <taxon>Rhodobacterales</taxon>
        <taxon>Roseobacteraceae</taxon>
        <taxon>Litoreibacter</taxon>
    </lineage>
</organism>
<gene>
    <name evidence="6" type="ORF">KIN_40770</name>
</gene>
<feature type="domain" description="HTH lysR-type" evidence="5">
    <location>
        <begin position="6"/>
        <end position="63"/>
    </location>
</feature>
<comment type="similarity">
    <text evidence="1">Belongs to the LysR transcriptional regulatory family.</text>
</comment>
<dbReference type="PROSITE" id="PS50931">
    <property type="entry name" value="HTH_LYSR"/>
    <property type="match status" value="1"/>
</dbReference>
<evidence type="ECO:0000313" key="7">
    <source>
        <dbReference type="Proteomes" id="UP000436822"/>
    </source>
</evidence>